<accession>A0ABQ4ULS5</accession>
<evidence type="ECO:0000313" key="1">
    <source>
        <dbReference type="EMBL" id="GJE67297.1"/>
    </source>
</evidence>
<keyword evidence="2" id="KW-1185">Reference proteome</keyword>
<dbReference type="InterPro" id="IPR015947">
    <property type="entry name" value="PUA-like_sf"/>
</dbReference>
<gene>
    <name evidence="1" type="ORF">LNAOJCKE_4527</name>
</gene>
<name>A0ABQ4ULS5_9HYPH</name>
<sequence>MTVSHPTETRAPVAKAVKVLSIMQPWAWLIVNGHKDIENRDWRCHIRGLPLSSTATAQRRTDRA</sequence>
<dbReference type="EMBL" id="BPRC01000025">
    <property type="protein sequence ID" value="GJE67297.1"/>
    <property type="molecule type" value="Genomic_DNA"/>
</dbReference>
<organism evidence="1 2">
    <name type="scientific">Methylorubrum aminovorans</name>
    <dbReference type="NCBI Taxonomy" id="269069"/>
    <lineage>
        <taxon>Bacteria</taxon>
        <taxon>Pseudomonadati</taxon>
        <taxon>Pseudomonadota</taxon>
        <taxon>Alphaproteobacteria</taxon>
        <taxon>Hyphomicrobiales</taxon>
        <taxon>Methylobacteriaceae</taxon>
        <taxon>Methylorubrum</taxon>
    </lineage>
</organism>
<comment type="caution">
    <text evidence="1">The sequence shown here is derived from an EMBL/GenBank/DDBJ whole genome shotgun (WGS) entry which is preliminary data.</text>
</comment>
<dbReference type="Gene3D" id="2.30.130.30">
    <property type="entry name" value="Hypothetical protein"/>
    <property type="match status" value="1"/>
</dbReference>
<reference evidence="1" key="2">
    <citation type="submission" date="2021-08" db="EMBL/GenBank/DDBJ databases">
        <authorList>
            <person name="Tani A."/>
            <person name="Ola A."/>
            <person name="Ogura Y."/>
            <person name="Katsura K."/>
            <person name="Hayashi T."/>
        </authorList>
    </citation>
    <scope>NUCLEOTIDE SEQUENCE</scope>
    <source>
        <strain evidence="1">NBRC 15686</strain>
    </source>
</reference>
<dbReference type="RefSeq" id="WP_238228008.1">
    <property type="nucleotide sequence ID" value="NZ_BAAADH010000103.1"/>
</dbReference>
<protein>
    <submittedName>
        <fullName evidence="1">Uncharacterized protein</fullName>
    </submittedName>
</protein>
<evidence type="ECO:0000313" key="2">
    <source>
        <dbReference type="Proteomes" id="UP001055039"/>
    </source>
</evidence>
<dbReference type="SUPFAM" id="SSF88697">
    <property type="entry name" value="PUA domain-like"/>
    <property type="match status" value="1"/>
</dbReference>
<dbReference type="Proteomes" id="UP001055039">
    <property type="component" value="Unassembled WGS sequence"/>
</dbReference>
<reference evidence="1" key="1">
    <citation type="journal article" date="2021" name="Front. Microbiol.">
        <title>Comprehensive Comparative Genomics and Phenotyping of Methylobacterium Species.</title>
        <authorList>
            <person name="Alessa O."/>
            <person name="Ogura Y."/>
            <person name="Fujitani Y."/>
            <person name="Takami H."/>
            <person name="Hayashi T."/>
            <person name="Sahin N."/>
            <person name="Tani A."/>
        </authorList>
    </citation>
    <scope>NUCLEOTIDE SEQUENCE</scope>
    <source>
        <strain evidence="1">NBRC 15686</strain>
    </source>
</reference>
<proteinExistence type="predicted"/>